<dbReference type="AlphaFoldDB" id="A0A1H9QYP1"/>
<evidence type="ECO:0000259" key="1">
    <source>
        <dbReference type="Pfam" id="PF18922"/>
    </source>
</evidence>
<accession>A0A1H9QYP1</accession>
<dbReference type="Proteomes" id="UP000183658">
    <property type="component" value="Unassembled WGS sequence"/>
</dbReference>
<dbReference type="RefSeq" id="WP_074724524.1">
    <property type="nucleotide sequence ID" value="NZ_CBCRVS010000006.1"/>
</dbReference>
<reference evidence="3" key="1">
    <citation type="submission" date="2016-10" db="EMBL/GenBank/DDBJ databases">
        <authorList>
            <person name="Varghese N."/>
            <person name="Submissions S."/>
        </authorList>
    </citation>
    <scope>NUCLEOTIDE SEQUENCE [LARGE SCALE GENOMIC DNA]</scope>
    <source>
        <strain evidence="3">DSM 15719</strain>
    </source>
</reference>
<sequence>MNLVSVVIPIYQETLNKFEVIALEQCFKILRNYEIKFICPKYLENTNFHFLQKKRADFVFLNDENFKSIASYNHMMLSPWFYKMFVDYKYILIYQLDCFVFQDNLVFWTEQKYSYLGAPWFKENSGDFNEEKFEFDGVGNGGLSLRNVKDCLMVLKSNRKIKSLKDCIFIQNNKYNYWLIIKGINRYLKKHSFKSIKYDSTTNEDKVFSSASKRFKGFNIPSPEVASQFSFEVNPDLLYKQNNNQLPFGCHAWHKYNLEFYIPFLSEYGYKL</sequence>
<evidence type="ECO:0000313" key="2">
    <source>
        <dbReference type="EMBL" id="SER65582.1"/>
    </source>
</evidence>
<evidence type="ECO:0000313" key="3">
    <source>
        <dbReference type="Proteomes" id="UP000183658"/>
    </source>
</evidence>
<protein>
    <recommendedName>
        <fullName evidence="1">DUF5672 domain-containing protein</fullName>
    </recommendedName>
</protein>
<dbReference type="EMBL" id="FOFZ01000018">
    <property type="protein sequence ID" value="SER65582.1"/>
    <property type="molecule type" value="Genomic_DNA"/>
</dbReference>
<keyword evidence="3" id="KW-1185">Reference proteome</keyword>
<dbReference type="OrthoDB" id="7391526at2"/>
<proteinExistence type="predicted"/>
<dbReference type="Pfam" id="PF18922">
    <property type="entry name" value="DUF5672"/>
    <property type="match status" value="1"/>
</dbReference>
<organism evidence="2 3">
    <name type="scientific">Flavobacterium frigoris</name>
    <dbReference type="NCBI Taxonomy" id="229204"/>
    <lineage>
        <taxon>Bacteria</taxon>
        <taxon>Pseudomonadati</taxon>
        <taxon>Bacteroidota</taxon>
        <taxon>Flavobacteriia</taxon>
        <taxon>Flavobacteriales</taxon>
        <taxon>Flavobacteriaceae</taxon>
        <taxon>Flavobacterium</taxon>
    </lineage>
</organism>
<dbReference type="InterPro" id="IPR043729">
    <property type="entry name" value="DUF5672"/>
</dbReference>
<name>A0A1H9QYP1_FLAFI</name>
<feature type="domain" description="DUF5672" evidence="1">
    <location>
        <begin position="57"/>
        <end position="251"/>
    </location>
</feature>
<gene>
    <name evidence="2" type="ORF">SAMN05444355_11843</name>
</gene>